<protein>
    <recommendedName>
        <fullName evidence="6">Ribonuclease VapC</fullName>
        <shortName evidence="6">RNase VapC</shortName>
        <ecNumber evidence="6">3.1.-.-</ecNumber>
    </recommendedName>
    <alternativeName>
        <fullName evidence="6">Toxin VapC</fullName>
    </alternativeName>
</protein>
<dbReference type="AlphaFoldDB" id="A0A975EZ27"/>
<proteinExistence type="inferred from homology"/>
<dbReference type="GO" id="GO:0016787">
    <property type="term" value="F:hydrolase activity"/>
    <property type="evidence" value="ECO:0007669"/>
    <property type="project" value="UniProtKB-KW"/>
</dbReference>
<evidence type="ECO:0000256" key="4">
    <source>
        <dbReference type="ARBA" id="ARBA00022801"/>
    </source>
</evidence>
<comment type="cofactor">
    <cofactor evidence="6">
        <name>Mg(2+)</name>
        <dbReference type="ChEBI" id="CHEBI:18420"/>
    </cofactor>
</comment>
<evidence type="ECO:0000256" key="6">
    <source>
        <dbReference type="HAMAP-Rule" id="MF_00265"/>
    </source>
</evidence>
<evidence type="ECO:0000259" key="7">
    <source>
        <dbReference type="Pfam" id="PF01850"/>
    </source>
</evidence>
<dbReference type="RefSeq" id="WP_210118233.1">
    <property type="nucleotide sequence ID" value="NZ_CP054257.1"/>
</dbReference>
<organism evidence="8 9">
    <name type="scientific">Treponema parvum</name>
    <dbReference type="NCBI Taxonomy" id="138851"/>
    <lineage>
        <taxon>Bacteria</taxon>
        <taxon>Pseudomonadati</taxon>
        <taxon>Spirochaetota</taxon>
        <taxon>Spirochaetia</taxon>
        <taxon>Spirochaetales</taxon>
        <taxon>Treponemataceae</taxon>
        <taxon>Treponema</taxon>
    </lineage>
</organism>
<feature type="binding site" evidence="6">
    <location>
        <position position="5"/>
    </location>
    <ligand>
        <name>Mg(2+)</name>
        <dbReference type="ChEBI" id="CHEBI:18420"/>
    </ligand>
</feature>
<dbReference type="Proteomes" id="UP000671995">
    <property type="component" value="Chromosome"/>
</dbReference>
<comment type="function">
    <text evidence="6">Toxic component of a toxin-antitoxin (TA) system. An RNase.</text>
</comment>
<dbReference type="InterPro" id="IPR002716">
    <property type="entry name" value="PIN_dom"/>
</dbReference>
<evidence type="ECO:0000256" key="2">
    <source>
        <dbReference type="ARBA" id="ARBA00022722"/>
    </source>
</evidence>
<dbReference type="PANTHER" id="PTHR42740">
    <property type="entry name" value="RIBONUCLEASE VAPC3"/>
    <property type="match status" value="1"/>
</dbReference>
<gene>
    <name evidence="6" type="primary">vapC</name>
    <name evidence="8" type="ORF">HRI96_04020</name>
</gene>
<dbReference type="GO" id="GO:0000287">
    <property type="term" value="F:magnesium ion binding"/>
    <property type="evidence" value="ECO:0007669"/>
    <property type="project" value="UniProtKB-UniRule"/>
</dbReference>
<name>A0A975EZ27_9SPIR</name>
<evidence type="ECO:0000256" key="3">
    <source>
        <dbReference type="ARBA" id="ARBA00022723"/>
    </source>
</evidence>
<feature type="binding site" evidence="6">
    <location>
        <position position="96"/>
    </location>
    <ligand>
        <name>Mg(2+)</name>
        <dbReference type="ChEBI" id="CHEBI:18420"/>
    </ligand>
</feature>
<evidence type="ECO:0000313" key="8">
    <source>
        <dbReference type="EMBL" id="QTQ11438.1"/>
    </source>
</evidence>
<reference evidence="8" key="1">
    <citation type="submission" date="2020-05" db="EMBL/GenBank/DDBJ databases">
        <authorList>
            <person name="Zeng H."/>
            <person name="Chan Y.K."/>
            <person name="Watt R.M."/>
        </authorList>
    </citation>
    <scope>NUCLEOTIDE SEQUENCE</scope>
    <source>
        <strain evidence="8">ATCC 700773</strain>
    </source>
</reference>
<keyword evidence="3 6" id="KW-0479">Metal-binding</keyword>
<dbReference type="SUPFAM" id="SSF88723">
    <property type="entry name" value="PIN domain-like"/>
    <property type="match status" value="1"/>
</dbReference>
<feature type="domain" description="PIN" evidence="7">
    <location>
        <begin position="2"/>
        <end position="118"/>
    </location>
</feature>
<dbReference type="Pfam" id="PF01850">
    <property type="entry name" value="PIN"/>
    <property type="match status" value="1"/>
</dbReference>
<reference evidence="8" key="2">
    <citation type="journal article" date="2021" name="Microbiol. Resour. Announc.">
        <title>Complete Genome Sequences of Three Human Oral Treponema parvum Isolates.</title>
        <authorList>
            <person name="Zeng H."/>
            <person name="Watt R.M."/>
        </authorList>
    </citation>
    <scope>NUCLEOTIDE SEQUENCE</scope>
    <source>
        <strain evidence="8">ATCC 700773</strain>
    </source>
</reference>
<dbReference type="GO" id="GO:0004540">
    <property type="term" value="F:RNA nuclease activity"/>
    <property type="evidence" value="ECO:0007669"/>
    <property type="project" value="InterPro"/>
</dbReference>
<dbReference type="Gene3D" id="3.40.50.1010">
    <property type="entry name" value="5'-nuclease"/>
    <property type="match status" value="1"/>
</dbReference>
<dbReference type="EMBL" id="CP054257">
    <property type="protein sequence ID" value="QTQ11438.1"/>
    <property type="molecule type" value="Genomic_DNA"/>
</dbReference>
<dbReference type="CDD" id="cd18760">
    <property type="entry name" value="PIN_MtVapC3-like"/>
    <property type="match status" value="1"/>
</dbReference>
<accession>A0A975EZ27</accession>
<keyword evidence="2 6" id="KW-0540">Nuclease</keyword>
<comment type="similarity">
    <text evidence="6">Belongs to the PINc/VapC protein family.</text>
</comment>
<evidence type="ECO:0000256" key="5">
    <source>
        <dbReference type="ARBA" id="ARBA00022842"/>
    </source>
</evidence>
<dbReference type="InterPro" id="IPR029060">
    <property type="entry name" value="PIN-like_dom_sf"/>
</dbReference>
<dbReference type="EC" id="3.1.-.-" evidence="6"/>
<dbReference type="PANTHER" id="PTHR42740:SF1">
    <property type="entry name" value="RIBONUCLEASE VAPC3"/>
    <property type="match status" value="1"/>
</dbReference>
<keyword evidence="6" id="KW-0800">Toxin</keyword>
<keyword evidence="1 6" id="KW-1277">Toxin-antitoxin system</keyword>
<dbReference type="GO" id="GO:0090729">
    <property type="term" value="F:toxin activity"/>
    <property type="evidence" value="ECO:0007669"/>
    <property type="project" value="UniProtKB-KW"/>
</dbReference>
<dbReference type="InterPro" id="IPR051749">
    <property type="entry name" value="PINc/VapC_TA_RNase"/>
</dbReference>
<sequence>MIVADTSVWIDYVKGIDAPHTDILDSELIHDRVVTGDIIITEFLQGFKNDREYLIAKQIMDNLEYRDFLGKEIAIQAANNYRKLRKQGVTVRKTIDVIIATFCIENGFPLIHNDKDFDPMEEILGLIVKK</sequence>
<keyword evidence="4 6" id="KW-0378">Hydrolase</keyword>
<evidence type="ECO:0000256" key="1">
    <source>
        <dbReference type="ARBA" id="ARBA00022649"/>
    </source>
</evidence>
<dbReference type="InterPro" id="IPR022907">
    <property type="entry name" value="VapC_family"/>
</dbReference>
<dbReference type="HAMAP" id="MF_00265">
    <property type="entry name" value="VapC_Nob1"/>
    <property type="match status" value="1"/>
</dbReference>
<keyword evidence="5 6" id="KW-0460">Magnesium</keyword>
<evidence type="ECO:0000313" key="9">
    <source>
        <dbReference type="Proteomes" id="UP000671995"/>
    </source>
</evidence>